<dbReference type="Proteomes" id="UP000266841">
    <property type="component" value="Unassembled WGS sequence"/>
</dbReference>
<feature type="compositionally biased region" description="Low complexity" evidence="1">
    <location>
        <begin position="1"/>
        <end position="11"/>
    </location>
</feature>
<gene>
    <name evidence="2" type="ORF">THAOC_37070</name>
</gene>
<comment type="caution">
    <text evidence="2">The sequence shown here is derived from an EMBL/GenBank/DDBJ whole genome shotgun (WGS) entry which is preliminary data.</text>
</comment>
<organism evidence="2 3">
    <name type="scientific">Thalassiosira oceanica</name>
    <name type="common">Marine diatom</name>
    <dbReference type="NCBI Taxonomy" id="159749"/>
    <lineage>
        <taxon>Eukaryota</taxon>
        <taxon>Sar</taxon>
        <taxon>Stramenopiles</taxon>
        <taxon>Ochrophyta</taxon>
        <taxon>Bacillariophyta</taxon>
        <taxon>Coscinodiscophyceae</taxon>
        <taxon>Thalassiosirophycidae</taxon>
        <taxon>Thalassiosirales</taxon>
        <taxon>Thalassiosiraceae</taxon>
        <taxon>Thalassiosira</taxon>
    </lineage>
</organism>
<evidence type="ECO:0000256" key="1">
    <source>
        <dbReference type="SAM" id="MobiDB-lite"/>
    </source>
</evidence>
<dbReference type="AlphaFoldDB" id="K0R6U0"/>
<sequence>TSRTPTATAAGGTKGMTCRDVPNTATSTRARWEPPGKIAATAGWTPESAPTVSTNPTLAPTTSAPTVSTSPTRVPTTSSPTPPPPEIEGYEFMGRGFCTSADDENPFNDDPFINNGLFGFDYTHAWEASTLEECTSACAAENSNDPLFRGVTWMDPYVCFCLKGWEGEESGASGITGVIDLFLDDMICYAYTPESTESQESSISGLWGSLFGG</sequence>
<name>K0R6U0_THAOC</name>
<evidence type="ECO:0000313" key="3">
    <source>
        <dbReference type="Proteomes" id="UP000266841"/>
    </source>
</evidence>
<evidence type="ECO:0000313" key="2">
    <source>
        <dbReference type="EMBL" id="EJK44391.1"/>
    </source>
</evidence>
<protein>
    <submittedName>
        <fullName evidence="2">Uncharacterized protein</fullName>
    </submittedName>
</protein>
<feature type="compositionally biased region" description="Low complexity" evidence="1">
    <location>
        <begin position="53"/>
        <end position="79"/>
    </location>
</feature>
<dbReference type="EMBL" id="AGNL01049749">
    <property type="protein sequence ID" value="EJK44391.1"/>
    <property type="molecule type" value="Genomic_DNA"/>
</dbReference>
<accession>K0R6U0</accession>
<feature type="non-terminal residue" evidence="2">
    <location>
        <position position="1"/>
    </location>
</feature>
<proteinExistence type="predicted"/>
<reference evidence="2 3" key="1">
    <citation type="journal article" date="2012" name="Genome Biol.">
        <title>Genome and low-iron response of an oceanic diatom adapted to chronic iron limitation.</title>
        <authorList>
            <person name="Lommer M."/>
            <person name="Specht M."/>
            <person name="Roy A.S."/>
            <person name="Kraemer L."/>
            <person name="Andreson R."/>
            <person name="Gutowska M.A."/>
            <person name="Wolf J."/>
            <person name="Bergner S.V."/>
            <person name="Schilhabel M.B."/>
            <person name="Klostermeier U.C."/>
            <person name="Beiko R.G."/>
            <person name="Rosenstiel P."/>
            <person name="Hippler M."/>
            <person name="Laroche J."/>
        </authorList>
    </citation>
    <scope>NUCLEOTIDE SEQUENCE [LARGE SCALE GENOMIC DNA]</scope>
    <source>
        <strain evidence="2 3">CCMP1005</strain>
    </source>
</reference>
<feature type="region of interest" description="Disordered" evidence="1">
    <location>
        <begin position="1"/>
        <end position="90"/>
    </location>
</feature>
<keyword evidence="3" id="KW-1185">Reference proteome</keyword>